<feature type="domain" description="NIF system FeS cluster assembly NifU N-terminal" evidence="2">
    <location>
        <begin position="8"/>
        <end position="129"/>
    </location>
</feature>
<dbReference type="EMBL" id="CP048685">
    <property type="protein sequence ID" value="QPJ62499.1"/>
    <property type="molecule type" value="Genomic_DNA"/>
</dbReference>
<evidence type="ECO:0000256" key="1">
    <source>
        <dbReference type="ARBA" id="ARBA00006420"/>
    </source>
</evidence>
<dbReference type="NCBIfam" id="TIGR01994">
    <property type="entry name" value="SUF_scaf_2"/>
    <property type="match status" value="1"/>
</dbReference>
<dbReference type="Proteomes" id="UP000594688">
    <property type="component" value="Chromosome"/>
</dbReference>
<dbReference type="GO" id="GO:0016226">
    <property type="term" value="P:iron-sulfur cluster assembly"/>
    <property type="evidence" value="ECO:0007669"/>
    <property type="project" value="InterPro"/>
</dbReference>
<dbReference type="KEGG" id="nli:G3M70_11715"/>
<gene>
    <name evidence="3" type="ORF">G3M70_11715</name>
</gene>
<protein>
    <submittedName>
        <fullName evidence="3">SUF system NifU family Fe-S cluster assembly protein</fullName>
    </submittedName>
</protein>
<dbReference type="FunFam" id="3.90.1010.10:FF:000002">
    <property type="entry name" value="Iron-sulfur cluster assembly scaffold protein NifU"/>
    <property type="match status" value="1"/>
</dbReference>
<comment type="similarity">
    <text evidence="1">Belongs to the NifU family.</text>
</comment>
<evidence type="ECO:0000313" key="3">
    <source>
        <dbReference type="EMBL" id="QPJ62499.1"/>
    </source>
</evidence>
<dbReference type="GO" id="GO:0051536">
    <property type="term" value="F:iron-sulfur cluster binding"/>
    <property type="evidence" value="ECO:0007669"/>
    <property type="project" value="InterPro"/>
</dbReference>
<organism evidence="3 4">
    <name type="scientific">Candidatus Nitronauta litoralis</name>
    <dbReference type="NCBI Taxonomy" id="2705533"/>
    <lineage>
        <taxon>Bacteria</taxon>
        <taxon>Pseudomonadati</taxon>
        <taxon>Nitrospinota/Tectimicrobiota group</taxon>
        <taxon>Nitrospinota</taxon>
        <taxon>Nitrospinia</taxon>
        <taxon>Nitrospinales</taxon>
        <taxon>Nitrospinaceae</taxon>
        <taxon>Candidatus Nitronauta</taxon>
    </lineage>
</organism>
<evidence type="ECO:0000313" key="4">
    <source>
        <dbReference type="Proteomes" id="UP000594688"/>
    </source>
</evidence>
<dbReference type="InterPro" id="IPR002871">
    <property type="entry name" value="NIF_FeS_clus_asmbl_NifU_N"/>
</dbReference>
<accession>A0A7T0BX21</accession>
<dbReference type="Gene3D" id="3.90.1010.10">
    <property type="match status" value="1"/>
</dbReference>
<dbReference type="AlphaFoldDB" id="A0A7T0BX21"/>
<dbReference type="Pfam" id="PF01592">
    <property type="entry name" value="NifU_N"/>
    <property type="match status" value="1"/>
</dbReference>
<dbReference type="GO" id="GO:0005506">
    <property type="term" value="F:iron ion binding"/>
    <property type="evidence" value="ECO:0007669"/>
    <property type="project" value="InterPro"/>
</dbReference>
<sequence>MAYSNELYQQVILEHNKKPRNFREMEDSTHCCHGYNRLCGDDYKIYLKVDEENVIQDLSFTGAGCAISKASASLMTTCLKGKKVDESRVIFGEFHKMVLGEFEPENNEHHLGKLTLFLGVRKFPSRIKCASLSWHTMIGALDKNEVVNTE</sequence>
<dbReference type="CDD" id="cd06664">
    <property type="entry name" value="IscU_like"/>
    <property type="match status" value="1"/>
</dbReference>
<name>A0A7T0BX21_9BACT</name>
<proteinExistence type="inferred from homology"/>
<dbReference type="PANTHER" id="PTHR10093">
    <property type="entry name" value="IRON-SULFUR CLUSTER ASSEMBLY ENZYME NIFU HOMOLOG"/>
    <property type="match status" value="1"/>
</dbReference>
<dbReference type="SUPFAM" id="SSF82649">
    <property type="entry name" value="SufE/NifU"/>
    <property type="match status" value="1"/>
</dbReference>
<reference evidence="3 4" key="1">
    <citation type="submission" date="2020-02" db="EMBL/GenBank/DDBJ databases">
        <title>Genomic and physiological characterization of two novel Nitrospinaceae genera.</title>
        <authorList>
            <person name="Mueller A.J."/>
            <person name="Jung M.-Y."/>
            <person name="Strachan C.R."/>
            <person name="Herbold C.W."/>
            <person name="Kirkegaard R.H."/>
            <person name="Daims H."/>
        </authorList>
    </citation>
    <scope>NUCLEOTIDE SEQUENCE [LARGE SCALE GENOMIC DNA]</scope>
    <source>
        <strain evidence="3">EB</strain>
    </source>
</reference>
<evidence type="ECO:0000259" key="2">
    <source>
        <dbReference type="Pfam" id="PF01592"/>
    </source>
</evidence>